<protein>
    <submittedName>
        <fullName evidence="1">Ribonuclease H</fullName>
    </submittedName>
</protein>
<dbReference type="EMBL" id="KC662249">
    <property type="protein sequence ID" value="AGM15442.1"/>
    <property type="molecule type" value="Genomic_DNA"/>
</dbReference>
<gene>
    <name evidence="1" type="ORF">PGCG_00130</name>
</gene>
<proteinExistence type="predicted"/>
<keyword evidence="2" id="KW-1185">Reference proteome</keyword>
<organism evidence="1 2">
    <name type="scientific">Phaeocystis globosa virus PgV-16T</name>
    <dbReference type="NCBI Taxonomy" id="3071227"/>
    <lineage>
        <taxon>Viruses</taxon>
        <taxon>Varidnaviria</taxon>
        <taxon>Bamfordvirae</taxon>
        <taxon>Nucleocytoviricota</taxon>
        <taxon>Megaviricetes</taxon>
        <taxon>Imitervirales</taxon>
        <taxon>Mesomimiviridae</taxon>
        <taxon>Tethysvirus</taxon>
        <taxon>Tethysvirus hollandense</taxon>
    </lineage>
</organism>
<sequence length="220" mass="25008">MSKYYAVARGHKTGIFITWNDCKEQVLGYKNAAYKRFETKEEAENYIESFIVKPVNDETPVNLPIPVERNMFEVDYYVYTDGSCHSNGYPNAKAGIGIFFGINDERNVSRKLEGKQTNNAAELTAIIETYNIIKNDVSMGKKIIIVTDSQYAIDCALIYGKKCDTVNYVNNELIKTIYELYKSTPNVNFQHIKAHTKKTDIHSIGNYNADKLANQAIDTE</sequence>
<dbReference type="Proteomes" id="UP000204225">
    <property type="component" value="Segment"/>
</dbReference>
<evidence type="ECO:0000313" key="1">
    <source>
        <dbReference type="EMBL" id="AGM15442.1"/>
    </source>
</evidence>
<reference evidence="1 2" key="1">
    <citation type="journal article" date="2013" name="Proc. Natl. Acad. Sci. U.S.A.">
        <title>Genome of Phaeocystis globosa virus PgV-16T highlights the common ancestry of the largest known DNA viruses infecting eukaryotes.</title>
        <authorList>
            <person name="Santini S."/>
            <person name="Jeudy S."/>
            <person name="Bartoli J."/>
            <person name="Poirot O."/>
            <person name="Lescot M."/>
            <person name="Abergel C."/>
            <person name="Barbe V."/>
            <person name="Wommack K.E."/>
            <person name="Noordeloos A.A."/>
            <person name="Brussaard C.P."/>
            <person name="Claverie J.M."/>
        </authorList>
    </citation>
    <scope>NUCLEOTIDE SEQUENCE [LARGE SCALE GENOMIC DNA]</scope>
    <source>
        <strain evidence="1 2">16T</strain>
    </source>
</reference>
<accession>A0AC59EWU6</accession>
<evidence type="ECO:0000313" key="2">
    <source>
        <dbReference type="Proteomes" id="UP000204225"/>
    </source>
</evidence>
<name>A0AC59EWU6_9VIRU</name>